<dbReference type="InterPro" id="IPR036397">
    <property type="entry name" value="RNaseH_sf"/>
</dbReference>
<keyword evidence="3" id="KW-1185">Reference proteome</keyword>
<sequence length="41" mass="4897">LPPYSPDLNPIEKKWAQAKSIRRKLRCDPYELFSKIDHLTK</sequence>
<evidence type="ECO:0000313" key="2">
    <source>
        <dbReference type="EMBL" id="REC39858.1"/>
    </source>
</evidence>
<dbReference type="InterPro" id="IPR038717">
    <property type="entry name" value="Tc1-like_DDE_dom"/>
</dbReference>
<dbReference type="GO" id="GO:0003676">
    <property type="term" value="F:nucleic acid binding"/>
    <property type="evidence" value="ECO:0007669"/>
    <property type="project" value="InterPro"/>
</dbReference>
<accession>A0A3D9AE95</accession>
<dbReference type="Proteomes" id="UP000256924">
    <property type="component" value="Unassembled WGS sequence"/>
</dbReference>
<feature type="non-terminal residue" evidence="2">
    <location>
        <position position="1"/>
    </location>
</feature>
<feature type="domain" description="Tc1-like transposase DDE" evidence="1">
    <location>
        <begin position="1"/>
        <end position="24"/>
    </location>
</feature>
<name>A0A3D9AE95_9FLAO</name>
<dbReference type="EMBL" id="QNVU01000113">
    <property type="protein sequence ID" value="REC39858.1"/>
    <property type="molecule type" value="Genomic_DNA"/>
</dbReference>
<evidence type="ECO:0000259" key="1">
    <source>
        <dbReference type="Pfam" id="PF13358"/>
    </source>
</evidence>
<comment type="caution">
    <text evidence="2">The sequence shown here is derived from an EMBL/GenBank/DDBJ whole genome shotgun (WGS) entry which is preliminary data.</text>
</comment>
<reference evidence="2 3" key="1">
    <citation type="journal article" date="2004" name="Emerg. Infect. Dis.">
        <title>Amoebae-resisting bacteria isolated from human nasal swabs by amoebal coculture.</title>
        <authorList>
            <person name="Greub G."/>
            <person name="La Scola B."/>
            <person name="Raoult D."/>
        </authorList>
    </citation>
    <scope>NUCLEOTIDE SEQUENCE [LARGE SCALE GENOMIC DNA]</scope>
    <source>
        <strain evidence="2 3">CCUG 51329</strain>
    </source>
</reference>
<gene>
    <name evidence="2" type="ORF">DRF68_20715</name>
</gene>
<proteinExistence type="predicted"/>
<protein>
    <submittedName>
        <fullName evidence="2">IS630 family transposase</fullName>
    </submittedName>
</protein>
<dbReference type="Pfam" id="PF13358">
    <property type="entry name" value="DDE_3"/>
    <property type="match status" value="1"/>
</dbReference>
<dbReference type="AlphaFoldDB" id="A0A3D9AE95"/>
<organism evidence="2 3">
    <name type="scientific">Candidatus Chryseobacterium massiliense</name>
    <dbReference type="NCBI Taxonomy" id="204089"/>
    <lineage>
        <taxon>Bacteria</taxon>
        <taxon>Pseudomonadati</taxon>
        <taxon>Bacteroidota</taxon>
        <taxon>Flavobacteriia</taxon>
        <taxon>Flavobacteriales</taxon>
        <taxon>Weeksellaceae</taxon>
        <taxon>Chryseobacterium group</taxon>
        <taxon>Chryseobacterium</taxon>
    </lineage>
</organism>
<dbReference type="Gene3D" id="3.30.420.10">
    <property type="entry name" value="Ribonuclease H-like superfamily/Ribonuclease H"/>
    <property type="match status" value="1"/>
</dbReference>
<evidence type="ECO:0000313" key="3">
    <source>
        <dbReference type="Proteomes" id="UP000256924"/>
    </source>
</evidence>